<keyword evidence="8" id="KW-0234">DNA repair</keyword>
<accession>A0ABT7HKS4</accession>
<keyword evidence="7" id="KW-0238">DNA-binding</keyword>
<dbReference type="CDD" id="cd17991">
    <property type="entry name" value="DEXHc_TRCF"/>
    <property type="match status" value="1"/>
</dbReference>
<evidence type="ECO:0000256" key="3">
    <source>
        <dbReference type="ARBA" id="ARBA00022763"/>
    </source>
</evidence>
<dbReference type="SUPFAM" id="SSF141259">
    <property type="entry name" value="CarD-like"/>
    <property type="match status" value="1"/>
</dbReference>
<dbReference type="SMART" id="SM01058">
    <property type="entry name" value="CarD_TRCF"/>
    <property type="match status" value="1"/>
</dbReference>
<dbReference type="Pfam" id="PF17757">
    <property type="entry name" value="UvrB_inter"/>
    <property type="match status" value="1"/>
</dbReference>
<dbReference type="InterPro" id="IPR036101">
    <property type="entry name" value="CarD-like/TRCF_RID_sf"/>
</dbReference>
<dbReference type="Gene3D" id="2.40.10.170">
    <property type="match status" value="1"/>
</dbReference>
<organism evidence="10 11">
    <name type="scientific">Sneathia sanguinegens</name>
    <dbReference type="NCBI Taxonomy" id="40543"/>
    <lineage>
        <taxon>Bacteria</taxon>
        <taxon>Fusobacteriati</taxon>
        <taxon>Fusobacteriota</taxon>
        <taxon>Fusobacteriia</taxon>
        <taxon>Fusobacteriales</taxon>
        <taxon>Leptotrichiaceae</taxon>
        <taxon>Sneathia</taxon>
    </lineage>
</organism>
<dbReference type="InterPro" id="IPR027417">
    <property type="entry name" value="P-loop_NTPase"/>
</dbReference>
<protein>
    <submittedName>
        <fullName evidence="10">CarD family transcriptional regulator</fullName>
    </submittedName>
</protein>
<dbReference type="PANTHER" id="PTHR47964">
    <property type="entry name" value="ATP-DEPENDENT DNA HELICASE HOMOLOG RECG, CHLOROPLASTIC"/>
    <property type="match status" value="1"/>
</dbReference>
<dbReference type="InterPro" id="IPR041471">
    <property type="entry name" value="UvrB_inter"/>
</dbReference>
<dbReference type="PANTHER" id="PTHR47964:SF1">
    <property type="entry name" value="ATP-DEPENDENT DNA HELICASE HOMOLOG RECG, CHLOROPLASTIC"/>
    <property type="match status" value="1"/>
</dbReference>
<dbReference type="Gene3D" id="3.30.2060.10">
    <property type="entry name" value="Penicillin-binding protein 1b domain"/>
    <property type="match status" value="1"/>
</dbReference>
<keyword evidence="5" id="KW-0347">Helicase</keyword>
<evidence type="ECO:0000256" key="8">
    <source>
        <dbReference type="ARBA" id="ARBA00023204"/>
    </source>
</evidence>
<dbReference type="SUPFAM" id="SSF52540">
    <property type="entry name" value="P-loop containing nucleoside triphosphate hydrolases"/>
    <property type="match status" value="2"/>
</dbReference>
<dbReference type="EMBL" id="JASSPP010000012">
    <property type="protein sequence ID" value="MDK9581134.1"/>
    <property type="molecule type" value="Genomic_DNA"/>
</dbReference>
<sequence length="608" mass="71965">MRIINKEQIEDIFKNKKNTSIYLSSSLKNLEYYEAILAKKGYKTSFLRLNTNDEIEMLDINIRLINLLKSKERQIIFIDFVLALSLFFTKYEKIQFNCGKDYSLNEIEEKLQQFGYKKEYFVQKQGEYSRRNDIIDIFSINMDNPVRLDFFDMEIEKIKIFDIETQKSFDKLEKVEVYSNIVKGTKAILTELCEANIDIYLENEELLIHNLETIILLKQISREELQKRYELLKNRSELLEVKLNSNRNYQSEIEIKREKKRKDLVKYRNISELQRGDYVIHVEYGIGKYDGLKMLENKEYLLIKYADEGELYVPVEKLYRIEKYINISNKEPELYRLGTKGFKKKQQKYKEEIEKVAKELIKIQAQREKQTGICFERDTSFQKEFEEKFEYLETRDQKQAIEDVKKDMESYKIMDRIICGDVGYGKTEVAMRAVFKAIESGYQVALLAPTTVLANQHYERFKKRFKDFPINISCYSRLSKNKKILDDLILGKIDLLIGTHKILSDKVEFNKLGLLVIDEEQKFGVKAKEKLKAKKTKIDVLTLTATPIPRTLNLALLGIRDISIISTPPLQKLPIKTKIYDKIEDVELKRIILEEIKRDGQIFMYQTM</sequence>
<evidence type="ECO:0000313" key="10">
    <source>
        <dbReference type="EMBL" id="MDK9581134.1"/>
    </source>
</evidence>
<keyword evidence="6" id="KW-0067">ATP-binding</keyword>
<name>A0ABT7HKS4_9FUSO</name>
<comment type="caution">
    <text evidence="10">The sequence shown here is derived from an EMBL/GenBank/DDBJ whole genome shotgun (WGS) entry which is preliminary data.</text>
</comment>
<dbReference type="InterPro" id="IPR047112">
    <property type="entry name" value="RecG/Mfd"/>
</dbReference>
<gene>
    <name evidence="10" type="ORF">QQA45_06465</name>
</gene>
<evidence type="ECO:0000256" key="6">
    <source>
        <dbReference type="ARBA" id="ARBA00022840"/>
    </source>
</evidence>
<feature type="domain" description="Helicase ATP-binding" evidence="9">
    <location>
        <begin position="407"/>
        <end position="565"/>
    </location>
</feature>
<keyword evidence="1" id="KW-0963">Cytoplasm</keyword>
<evidence type="ECO:0000256" key="1">
    <source>
        <dbReference type="ARBA" id="ARBA00022490"/>
    </source>
</evidence>
<dbReference type="SMART" id="SM00487">
    <property type="entry name" value="DEXDc"/>
    <property type="match status" value="1"/>
</dbReference>
<dbReference type="Proteomes" id="UP001225134">
    <property type="component" value="Unassembled WGS sequence"/>
</dbReference>
<dbReference type="Gene3D" id="3.40.50.300">
    <property type="entry name" value="P-loop containing nucleotide triphosphate hydrolases"/>
    <property type="match status" value="2"/>
</dbReference>
<keyword evidence="4" id="KW-0378">Hydrolase</keyword>
<evidence type="ECO:0000256" key="4">
    <source>
        <dbReference type="ARBA" id="ARBA00022801"/>
    </source>
</evidence>
<evidence type="ECO:0000259" key="9">
    <source>
        <dbReference type="PROSITE" id="PS51192"/>
    </source>
</evidence>
<evidence type="ECO:0000256" key="7">
    <source>
        <dbReference type="ARBA" id="ARBA00023125"/>
    </source>
</evidence>
<evidence type="ECO:0000256" key="2">
    <source>
        <dbReference type="ARBA" id="ARBA00022741"/>
    </source>
</evidence>
<dbReference type="Pfam" id="PF00270">
    <property type="entry name" value="DEAD"/>
    <property type="match status" value="1"/>
</dbReference>
<dbReference type="InterPro" id="IPR014001">
    <property type="entry name" value="Helicase_ATP-bd"/>
</dbReference>
<keyword evidence="2" id="KW-0547">Nucleotide-binding</keyword>
<dbReference type="InterPro" id="IPR003711">
    <property type="entry name" value="CarD-like/TRCF_RID"/>
</dbReference>
<dbReference type="InterPro" id="IPR011545">
    <property type="entry name" value="DEAD/DEAH_box_helicase_dom"/>
</dbReference>
<keyword evidence="3" id="KW-0227">DNA damage</keyword>
<proteinExistence type="predicted"/>
<evidence type="ECO:0000256" key="5">
    <source>
        <dbReference type="ARBA" id="ARBA00022806"/>
    </source>
</evidence>
<dbReference type="PROSITE" id="PS51192">
    <property type="entry name" value="HELICASE_ATP_BIND_1"/>
    <property type="match status" value="1"/>
</dbReference>
<keyword evidence="11" id="KW-1185">Reference proteome</keyword>
<dbReference type="RefSeq" id="WP_285153448.1">
    <property type="nucleotide sequence ID" value="NZ_JASSPP010000012.1"/>
</dbReference>
<dbReference type="Pfam" id="PF02559">
    <property type="entry name" value="CarD_TRCF_RID"/>
    <property type="match status" value="1"/>
</dbReference>
<evidence type="ECO:0000313" key="11">
    <source>
        <dbReference type="Proteomes" id="UP001225134"/>
    </source>
</evidence>
<reference evidence="10 11" key="1">
    <citation type="submission" date="2023-06" db="EMBL/GenBank/DDBJ databases">
        <title>Antibody response to the Sneathia vaginalis cytopathogenic toxin A during pregnancy.</title>
        <authorList>
            <person name="Mccoy Z.T."/>
            <person name="Serrano M.G."/>
            <person name="Spaine K."/>
            <person name="Edwards D.J."/>
            <person name="Buck G.A."/>
            <person name="Jefferson K."/>
        </authorList>
    </citation>
    <scope>NUCLEOTIDE SEQUENCE [LARGE SCALE GENOMIC DNA]</scope>
    <source>
        <strain evidence="10 11">CCUG 42621</strain>
    </source>
</reference>